<evidence type="ECO:0000256" key="1">
    <source>
        <dbReference type="ARBA" id="ARBA00022679"/>
    </source>
</evidence>
<dbReference type="EMBL" id="KY710698">
    <property type="protein sequence ID" value="AXY99524.1"/>
    <property type="molecule type" value="Genomic_DNA"/>
</dbReference>
<feature type="domain" description="Glycosyl transferase family 1" evidence="2">
    <location>
        <begin position="182"/>
        <end position="328"/>
    </location>
</feature>
<reference evidence="3" key="1">
    <citation type="journal article" date="2017" name="PLoS ONE">
        <title>Genetic diversity of the O antigens of Proteus species and the development of a suspension array for molecular serotyping.</title>
        <authorList>
            <person name="Yu X."/>
            <person name="Torzewska A."/>
            <person name="Zhang X."/>
            <person name="Yin Z."/>
            <person name="Drzewiecka D."/>
            <person name="Cao H."/>
            <person name="Liu B."/>
            <person name="Knirel Y.A."/>
            <person name="Rozalski A."/>
            <person name="Wang L."/>
        </authorList>
    </citation>
    <scope>NUCLEOTIDE SEQUENCE</scope>
    <source>
        <strain evidence="3">PrK 37/57</strain>
    </source>
</reference>
<organism evidence="3">
    <name type="scientific">Proteus vulgaris</name>
    <dbReference type="NCBI Taxonomy" id="585"/>
    <lineage>
        <taxon>Bacteria</taxon>
        <taxon>Pseudomonadati</taxon>
        <taxon>Pseudomonadota</taxon>
        <taxon>Gammaproteobacteria</taxon>
        <taxon>Enterobacterales</taxon>
        <taxon>Morganellaceae</taxon>
        <taxon>Proteus</taxon>
    </lineage>
</organism>
<dbReference type="Pfam" id="PF00534">
    <property type="entry name" value="Glycos_transf_1"/>
    <property type="match status" value="1"/>
</dbReference>
<sequence>MNNKKIMIIGPFPTPIHGMSLSNDLIYNELIKREINVIKENTNMEINIKDKKLQGKFSFDYFLFSIKNSISIIKSIIIKKPKKIYITPGQSPLGLSRFLPIILVSKLLGKDVYLHIHGSKLSINYNKTNLLFKFFMYISLYSSNKIIFLGEKIAKEHTQLVKKNKIIICNNGIPIPDRNLIKQEKSSEKINILYLSNLMREKGILDLISAIELINNNNISFDLAGEIEESLRNILTTTIPKINCNYHGIVEGRVKNMLLSKADILILPSYDEGQPLCILEAYSYGCAVITTDVGGISDIFKNNINGIFCQVNNPASIVDAIEKTINNLEKFKLNNRILAEEKYSTEKYVDNLLKIIEE</sequence>
<proteinExistence type="predicted"/>
<dbReference type="GO" id="GO:0016757">
    <property type="term" value="F:glycosyltransferase activity"/>
    <property type="evidence" value="ECO:0007669"/>
    <property type="project" value="InterPro"/>
</dbReference>
<name>A0A385JMF7_PROVU</name>
<dbReference type="PANTHER" id="PTHR46401">
    <property type="entry name" value="GLYCOSYLTRANSFERASE WBBK-RELATED"/>
    <property type="match status" value="1"/>
</dbReference>
<evidence type="ECO:0000259" key="2">
    <source>
        <dbReference type="Pfam" id="PF00534"/>
    </source>
</evidence>
<dbReference type="PANTHER" id="PTHR46401:SF2">
    <property type="entry name" value="GLYCOSYLTRANSFERASE WBBK-RELATED"/>
    <property type="match status" value="1"/>
</dbReference>
<protein>
    <submittedName>
        <fullName evidence="3">Gt2</fullName>
    </submittedName>
</protein>
<dbReference type="AlphaFoldDB" id="A0A385JMF7"/>
<dbReference type="SUPFAM" id="SSF53756">
    <property type="entry name" value="UDP-Glycosyltransferase/glycogen phosphorylase"/>
    <property type="match status" value="1"/>
</dbReference>
<dbReference type="InterPro" id="IPR001296">
    <property type="entry name" value="Glyco_trans_1"/>
</dbReference>
<keyword evidence="1" id="KW-0808">Transferase</keyword>
<dbReference type="Gene3D" id="3.40.50.2000">
    <property type="entry name" value="Glycogen Phosphorylase B"/>
    <property type="match status" value="2"/>
</dbReference>
<accession>A0A385JMF7</accession>
<evidence type="ECO:0000313" key="3">
    <source>
        <dbReference type="EMBL" id="AXY99524.1"/>
    </source>
</evidence>